<comment type="similarity">
    <text evidence="1">Belongs to the actin family.</text>
</comment>
<reference evidence="2 3" key="1">
    <citation type="submission" date="2024-04" db="EMBL/GenBank/DDBJ databases">
        <title>Tritrichomonas musculus Genome.</title>
        <authorList>
            <person name="Alves-Ferreira E."/>
            <person name="Grigg M."/>
            <person name="Lorenzi H."/>
            <person name="Galac M."/>
        </authorList>
    </citation>
    <scope>NUCLEOTIDE SEQUENCE [LARGE SCALE GENOMIC DNA]</scope>
    <source>
        <strain evidence="2 3">EAF2021</strain>
    </source>
</reference>
<gene>
    <name evidence="2" type="ORF">M9Y10_012214</name>
</gene>
<dbReference type="SMART" id="SM00268">
    <property type="entry name" value="ACTIN"/>
    <property type="match status" value="1"/>
</dbReference>
<dbReference type="InterPro" id="IPR004000">
    <property type="entry name" value="Actin"/>
</dbReference>
<evidence type="ECO:0000313" key="2">
    <source>
        <dbReference type="EMBL" id="KAK8860549.1"/>
    </source>
</evidence>
<organism evidence="2 3">
    <name type="scientific">Tritrichomonas musculus</name>
    <dbReference type="NCBI Taxonomy" id="1915356"/>
    <lineage>
        <taxon>Eukaryota</taxon>
        <taxon>Metamonada</taxon>
        <taxon>Parabasalia</taxon>
        <taxon>Tritrichomonadida</taxon>
        <taxon>Tritrichomonadidae</taxon>
        <taxon>Tritrichomonas</taxon>
    </lineage>
</organism>
<protein>
    <recommendedName>
        <fullName evidence="4">Actin</fullName>
    </recommendedName>
</protein>
<comment type="caution">
    <text evidence="2">The sequence shown here is derived from an EMBL/GenBank/DDBJ whole genome shotgun (WGS) entry which is preliminary data.</text>
</comment>
<dbReference type="InterPro" id="IPR043129">
    <property type="entry name" value="ATPase_NBD"/>
</dbReference>
<sequence length="191" mass="21544">MSQPSSNSVVIDIGSYTCKIGFAGHDKPLFELPSNSYIDDDELAENEVLSFKNPFNKGIVSDWESMTNLLDHAYKNTLNVDPADHCLLITEPPLNPKENREKIAQIMLETFNVPSFYLGNQSVLSLFASGRTTGFAIDLGYQASYFTPVYEGHAIEQGIQKLQIAGKDLDSYLSKVLSKKYRMPFWWNFND</sequence>
<dbReference type="PANTHER" id="PTHR11937">
    <property type="entry name" value="ACTIN"/>
    <property type="match status" value="1"/>
</dbReference>
<evidence type="ECO:0000256" key="1">
    <source>
        <dbReference type="RuleBase" id="RU000487"/>
    </source>
</evidence>
<dbReference type="Gene3D" id="3.30.420.40">
    <property type="match status" value="1"/>
</dbReference>
<name>A0ABR2IBX7_9EUKA</name>
<keyword evidence="3" id="KW-1185">Reference proteome</keyword>
<dbReference type="PROSITE" id="PS01132">
    <property type="entry name" value="ACTINS_ACT_LIKE"/>
    <property type="match status" value="1"/>
</dbReference>
<proteinExistence type="inferred from homology"/>
<dbReference type="SUPFAM" id="SSF53067">
    <property type="entry name" value="Actin-like ATPase domain"/>
    <property type="match status" value="2"/>
</dbReference>
<evidence type="ECO:0000313" key="3">
    <source>
        <dbReference type="Proteomes" id="UP001470230"/>
    </source>
</evidence>
<evidence type="ECO:0008006" key="4">
    <source>
        <dbReference type="Google" id="ProtNLM"/>
    </source>
</evidence>
<dbReference type="Proteomes" id="UP001470230">
    <property type="component" value="Unassembled WGS sequence"/>
</dbReference>
<dbReference type="CDD" id="cd10169">
    <property type="entry name" value="ASKHA_NBD_actin-like"/>
    <property type="match status" value="1"/>
</dbReference>
<accession>A0ABR2IBX7</accession>
<dbReference type="EMBL" id="JAPFFF010000018">
    <property type="protein sequence ID" value="KAK8860549.1"/>
    <property type="molecule type" value="Genomic_DNA"/>
</dbReference>
<dbReference type="Pfam" id="PF00022">
    <property type="entry name" value="Actin"/>
    <property type="match status" value="1"/>
</dbReference>
<dbReference type="InterPro" id="IPR020902">
    <property type="entry name" value="Actin/actin-like_CS"/>
</dbReference>
<dbReference type="PRINTS" id="PR00190">
    <property type="entry name" value="ACTIN"/>
</dbReference>